<feature type="domain" description="Tryptophan synthase beta chain-like PALP" evidence="4">
    <location>
        <begin position="10"/>
        <end position="289"/>
    </location>
</feature>
<dbReference type="InterPro" id="IPR027278">
    <property type="entry name" value="ACCD_DCysDesulf"/>
</dbReference>
<evidence type="ECO:0000256" key="1">
    <source>
        <dbReference type="ARBA" id="ARBA00001933"/>
    </source>
</evidence>
<dbReference type="Pfam" id="PF00291">
    <property type="entry name" value="PALP"/>
    <property type="match status" value="1"/>
</dbReference>
<dbReference type="PIRSF" id="PIRSF006278">
    <property type="entry name" value="ACCD_DCysDesulf"/>
    <property type="match status" value="1"/>
</dbReference>
<name>A0ABP9NGQ6_9PSEU</name>
<sequence>MRELELGLQLPSPLQDLHDDRLAGVRLFLKRDDLIHPEVTGNKWRKLKYLLADACASRASTLLTFGGAYSNHLRATAAVGRMCGFTTIGVVRGEEEPHNAMLDAAMSDGMQLHYMDRATYRRKADPEVIDALHRRFGDFYLVPEGGSTEFAVPGCRELVDEIEQPFDVIACPVGTGGTLAGIAAGLAPGQRALGVSVLKGAASLDDDVRSLQLDATGRVVGNWSIEHRFHCGGFARRSPELDEFLGDFDRRHGLRLDHVYVGKLMLAVFALISEGAFADGSRVVAVVTGRPPAGSG</sequence>
<dbReference type="Proteomes" id="UP001500804">
    <property type="component" value="Unassembled WGS sequence"/>
</dbReference>
<dbReference type="PANTHER" id="PTHR43780:SF2">
    <property type="entry name" value="1-AMINOCYCLOPROPANE-1-CARBOXYLATE DEAMINASE-RELATED"/>
    <property type="match status" value="1"/>
</dbReference>
<evidence type="ECO:0000256" key="3">
    <source>
        <dbReference type="ARBA" id="ARBA00022898"/>
    </source>
</evidence>
<evidence type="ECO:0000313" key="6">
    <source>
        <dbReference type="Proteomes" id="UP001500804"/>
    </source>
</evidence>
<evidence type="ECO:0000313" key="5">
    <source>
        <dbReference type="EMBL" id="GAA5118683.1"/>
    </source>
</evidence>
<dbReference type="SUPFAM" id="SSF53686">
    <property type="entry name" value="Tryptophan synthase beta subunit-like PLP-dependent enzymes"/>
    <property type="match status" value="1"/>
</dbReference>
<accession>A0ABP9NGQ6</accession>
<dbReference type="PANTHER" id="PTHR43780">
    <property type="entry name" value="1-AMINOCYCLOPROPANE-1-CARBOXYLATE DEAMINASE-RELATED"/>
    <property type="match status" value="1"/>
</dbReference>
<comment type="cofactor">
    <cofactor evidence="1">
        <name>pyridoxal 5'-phosphate</name>
        <dbReference type="ChEBI" id="CHEBI:597326"/>
    </cofactor>
</comment>
<comment type="similarity">
    <text evidence="2">Belongs to the ACC deaminase/D-cysteine desulfhydrase family.</text>
</comment>
<reference evidence="6" key="1">
    <citation type="journal article" date="2019" name="Int. J. Syst. Evol. Microbiol.">
        <title>The Global Catalogue of Microorganisms (GCM) 10K type strain sequencing project: providing services to taxonomists for standard genome sequencing and annotation.</title>
        <authorList>
            <consortium name="The Broad Institute Genomics Platform"/>
            <consortium name="The Broad Institute Genome Sequencing Center for Infectious Disease"/>
            <person name="Wu L."/>
            <person name="Ma J."/>
        </authorList>
    </citation>
    <scope>NUCLEOTIDE SEQUENCE [LARGE SCALE GENOMIC DNA]</scope>
    <source>
        <strain evidence="6">JCM 18302</strain>
    </source>
</reference>
<evidence type="ECO:0000256" key="2">
    <source>
        <dbReference type="ARBA" id="ARBA00008639"/>
    </source>
</evidence>
<keyword evidence="3" id="KW-0663">Pyridoxal phosphate</keyword>
<dbReference type="InterPro" id="IPR001926">
    <property type="entry name" value="TrpB-like_PALP"/>
</dbReference>
<dbReference type="Gene3D" id="3.40.50.1100">
    <property type="match status" value="2"/>
</dbReference>
<evidence type="ECO:0000259" key="4">
    <source>
        <dbReference type="Pfam" id="PF00291"/>
    </source>
</evidence>
<organism evidence="5 6">
    <name type="scientific">Pseudonocardia adelaidensis</name>
    <dbReference type="NCBI Taxonomy" id="648754"/>
    <lineage>
        <taxon>Bacteria</taxon>
        <taxon>Bacillati</taxon>
        <taxon>Actinomycetota</taxon>
        <taxon>Actinomycetes</taxon>
        <taxon>Pseudonocardiales</taxon>
        <taxon>Pseudonocardiaceae</taxon>
        <taxon>Pseudonocardia</taxon>
    </lineage>
</organism>
<gene>
    <name evidence="5" type="ORF">GCM10023320_23170</name>
</gene>
<keyword evidence="6" id="KW-1185">Reference proteome</keyword>
<dbReference type="InterPro" id="IPR036052">
    <property type="entry name" value="TrpB-like_PALP_sf"/>
</dbReference>
<comment type="caution">
    <text evidence="5">The sequence shown here is derived from an EMBL/GenBank/DDBJ whole genome shotgun (WGS) entry which is preliminary data.</text>
</comment>
<dbReference type="EMBL" id="BAABJO010000007">
    <property type="protein sequence ID" value="GAA5118683.1"/>
    <property type="molecule type" value="Genomic_DNA"/>
</dbReference>
<proteinExistence type="inferred from homology"/>
<protein>
    <submittedName>
        <fullName evidence="5">Pyridoxal-phosphate dependent enzyme</fullName>
    </submittedName>
</protein>